<name>A0A4Y6PTQ1_PERCE</name>
<accession>A0A4Y6PTQ1</accession>
<proteinExistence type="predicted"/>
<accession>A0A5B8Y6W3</accession>
<dbReference type="AlphaFoldDB" id="A0A4Y6PTQ1"/>
<evidence type="ECO:0008006" key="3">
    <source>
        <dbReference type="Google" id="ProtNLM"/>
    </source>
</evidence>
<dbReference type="OrthoDB" id="5483626at2"/>
<keyword evidence="2" id="KW-1185">Reference proteome</keyword>
<dbReference type="Proteomes" id="UP000315995">
    <property type="component" value="Chromosome"/>
</dbReference>
<protein>
    <recommendedName>
        <fullName evidence="3">ATP-binding protein</fullName>
    </recommendedName>
</protein>
<evidence type="ECO:0000313" key="2">
    <source>
        <dbReference type="Proteomes" id="UP000315995"/>
    </source>
</evidence>
<dbReference type="EMBL" id="CP041186">
    <property type="protein sequence ID" value="QDG51716.1"/>
    <property type="molecule type" value="Genomic_DNA"/>
</dbReference>
<dbReference type="InterPro" id="IPR027417">
    <property type="entry name" value="P-loop_NTPase"/>
</dbReference>
<gene>
    <name evidence="1" type="ORF">FIV42_13455</name>
</gene>
<dbReference type="Pfam" id="PF10923">
    <property type="entry name" value="BrxC_BrxD"/>
    <property type="match status" value="1"/>
</dbReference>
<sequence>MATTPITEVTPAMLTLEAMRLGVVPHTALDAYTVGRDAEIELIEADLDAVGTRGGALRAFLGGYGTGKTHLLELIGQHALRRGFMVAHVVLDPEETAPSHPKRVYRELVRSLEYPDRAGTERSLVPLFERALGSEAVREAFLLDGSTRARETLDEGAHLYLTPALRYYEALVQAELDEHERDYGLSLLFDWLEGHPTISNGEIDDVLRRMVGRKGRIYSMKDYRPWARIYGYLLSGLSALARLAGYEGLVVLVDEAEFYSLLSSENRDYARVLFKALAWASVGGEDGLLPFGREELDLGGMGILQDLPPQYRPAELEGGAGLYTVFAMTPNEQGLEALGEAVPAQATAELGAFEMGDYRALVERVFDHYGRARPEDEIDERVVGALGQVVSGLLGSGYVENPRQAMKFIVEFLDLTVFRPESMKQVVGDLRSMYA</sequence>
<dbReference type="InterPro" id="IPR021228">
    <property type="entry name" value="BrxD"/>
</dbReference>
<reference evidence="1 2" key="1">
    <citation type="submission" date="2019-06" db="EMBL/GenBank/DDBJ databases">
        <title>Persicimonas caeni gen. nov., sp. nov., a predatory bacterium isolated from solar saltern.</title>
        <authorList>
            <person name="Wang S."/>
        </authorList>
    </citation>
    <scope>NUCLEOTIDE SEQUENCE [LARGE SCALE GENOMIC DNA]</scope>
    <source>
        <strain evidence="1 2">YN101</strain>
    </source>
</reference>
<dbReference type="RefSeq" id="WP_141198196.1">
    <property type="nucleotide sequence ID" value="NZ_CP041186.1"/>
</dbReference>
<evidence type="ECO:0000313" key="1">
    <source>
        <dbReference type="EMBL" id="QDG51716.1"/>
    </source>
</evidence>
<dbReference type="SUPFAM" id="SSF52540">
    <property type="entry name" value="P-loop containing nucleoside triphosphate hydrolases"/>
    <property type="match status" value="1"/>
</dbReference>
<organism evidence="1 2">
    <name type="scientific">Persicimonas caeni</name>
    <dbReference type="NCBI Taxonomy" id="2292766"/>
    <lineage>
        <taxon>Bacteria</taxon>
        <taxon>Deltaproteobacteria</taxon>
        <taxon>Bradymonadales</taxon>
        <taxon>Bradymonadaceae</taxon>
        <taxon>Persicimonas</taxon>
    </lineage>
</organism>